<dbReference type="EMBL" id="MCFC01000040">
    <property type="protein sequence ID" value="ORY27196.1"/>
    <property type="molecule type" value="Genomic_DNA"/>
</dbReference>
<feature type="compositionally biased region" description="Polar residues" evidence="1">
    <location>
        <begin position="180"/>
        <end position="194"/>
    </location>
</feature>
<dbReference type="AlphaFoldDB" id="A0A1Y2AXI2"/>
<feature type="compositionally biased region" description="Polar residues" evidence="1">
    <location>
        <begin position="93"/>
        <end position="102"/>
    </location>
</feature>
<sequence>MEIDPGDRMITDQEEVIMDYEEEVEMSAGTAEEDAMMDDEVGTGEGENDHDMDAEPTTTTAIPPEVIIDATVPIPSFFPSTAVPAITTTPPLANVGGLSSQPFPSPPAPETEMTPVNEEPPVGVSMTESKPDGLATPLTVEEGVGASSNPTAIPTIPPPAANSSALPTVSSSPALLPPVQQESLQVKAESSTMGGASDPSIDLNSGVSTDPSSSTATASSSLHGRPASDEDRAPASTNDENEEEEAEKVVEENDDQEEYFEDDEKTIDAHTLPPICLHLPGLGARALFSPLPKDEVDMNLPVWLKDRQEDLAGATLAEVWSAIREELRREKMDKSGEMVLVEKQMELRMGDDDKHLQTVTLLDFLQVHHDCALPLPVQLYLVFEPNRFIARFHAIKKEVEDRRESTASEEEPEYIYEDGETQADQTGNDEEGDEQEREEQADDEGEYDGDYPEEDDYAEGEAEAEAEVEVQPEEVSAEDEVQEEEQDQEEQEEVQAEEEEEEETEEEADPEPQEQLESEPRAAVDCKPLPSHLAEPETDMVTDRARYGGSDLAHERRQVDWARAHGGK</sequence>
<evidence type="ECO:0000313" key="2">
    <source>
        <dbReference type="EMBL" id="ORY27196.1"/>
    </source>
</evidence>
<feature type="compositionally biased region" description="Basic and acidic residues" evidence="1">
    <location>
        <begin position="541"/>
        <end position="568"/>
    </location>
</feature>
<comment type="caution">
    <text evidence="2">The sequence shown here is derived from an EMBL/GenBank/DDBJ whole genome shotgun (WGS) entry which is preliminary data.</text>
</comment>
<dbReference type="Proteomes" id="UP000193986">
    <property type="component" value="Unassembled WGS sequence"/>
</dbReference>
<accession>A0A1Y2AXI2</accession>
<name>A0A1Y2AXI2_9TREE</name>
<keyword evidence="3" id="KW-1185">Reference proteome</keyword>
<feature type="region of interest" description="Disordered" evidence="1">
    <location>
        <begin position="93"/>
        <end position="261"/>
    </location>
</feature>
<reference evidence="2 3" key="1">
    <citation type="submission" date="2016-07" db="EMBL/GenBank/DDBJ databases">
        <title>Pervasive Adenine N6-methylation of Active Genes in Fungi.</title>
        <authorList>
            <consortium name="DOE Joint Genome Institute"/>
            <person name="Mondo S.J."/>
            <person name="Dannebaum R.O."/>
            <person name="Kuo R.C."/>
            <person name="Labutti K."/>
            <person name="Haridas S."/>
            <person name="Kuo A."/>
            <person name="Salamov A."/>
            <person name="Ahrendt S.R."/>
            <person name="Lipzen A."/>
            <person name="Sullivan W."/>
            <person name="Andreopoulos W.B."/>
            <person name="Clum A."/>
            <person name="Lindquist E."/>
            <person name="Daum C."/>
            <person name="Ramamoorthy G.K."/>
            <person name="Gryganskyi A."/>
            <person name="Culley D."/>
            <person name="Magnuson J.K."/>
            <person name="James T.Y."/>
            <person name="O'Malley M.A."/>
            <person name="Stajich J.E."/>
            <person name="Spatafora J.W."/>
            <person name="Visel A."/>
            <person name="Grigoriev I.V."/>
        </authorList>
    </citation>
    <scope>NUCLEOTIDE SEQUENCE [LARGE SCALE GENOMIC DNA]</scope>
    <source>
        <strain evidence="2 3">68-887.2</strain>
    </source>
</reference>
<protein>
    <submittedName>
        <fullName evidence="2">Uncharacterized protein</fullName>
    </submittedName>
</protein>
<feature type="compositionally biased region" description="Acidic residues" evidence="1">
    <location>
        <begin position="407"/>
        <end position="517"/>
    </location>
</feature>
<feature type="region of interest" description="Disordered" evidence="1">
    <location>
        <begin position="399"/>
        <end position="568"/>
    </location>
</feature>
<feature type="compositionally biased region" description="Acidic residues" evidence="1">
    <location>
        <begin position="239"/>
        <end position="261"/>
    </location>
</feature>
<evidence type="ECO:0000256" key="1">
    <source>
        <dbReference type="SAM" id="MobiDB-lite"/>
    </source>
</evidence>
<dbReference type="InParanoid" id="A0A1Y2AXI2"/>
<dbReference type="STRING" id="71784.A0A1Y2AXI2"/>
<dbReference type="OrthoDB" id="2573767at2759"/>
<feature type="compositionally biased region" description="Low complexity" evidence="1">
    <location>
        <begin position="212"/>
        <end position="221"/>
    </location>
</feature>
<proteinExistence type="predicted"/>
<gene>
    <name evidence="2" type="ORF">BCR39DRAFT_239821</name>
</gene>
<feature type="compositionally biased region" description="Polar residues" evidence="1">
    <location>
        <begin position="202"/>
        <end position="211"/>
    </location>
</feature>
<evidence type="ECO:0000313" key="3">
    <source>
        <dbReference type="Proteomes" id="UP000193986"/>
    </source>
</evidence>
<organism evidence="2 3">
    <name type="scientific">Naematelia encephala</name>
    <dbReference type="NCBI Taxonomy" id="71784"/>
    <lineage>
        <taxon>Eukaryota</taxon>
        <taxon>Fungi</taxon>
        <taxon>Dikarya</taxon>
        <taxon>Basidiomycota</taxon>
        <taxon>Agaricomycotina</taxon>
        <taxon>Tremellomycetes</taxon>
        <taxon>Tremellales</taxon>
        <taxon>Naemateliaceae</taxon>
        <taxon>Naematelia</taxon>
    </lineage>
</organism>